<dbReference type="AlphaFoldDB" id="A0A1X0P237"/>
<dbReference type="OrthoDB" id="272647at2759"/>
<accession>A0A1X0P237</accession>
<evidence type="ECO:0000256" key="1">
    <source>
        <dbReference type="SAM" id="MobiDB-lite"/>
    </source>
</evidence>
<feature type="region of interest" description="Disordered" evidence="1">
    <location>
        <begin position="437"/>
        <end position="467"/>
    </location>
</feature>
<name>A0A1X0P237_9TRYP</name>
<gene>
    <name evidence="2" type="ORF">TM35_000082580</name>
</gene>
<proteinExistence type="predicted"/>
<comment type="caution">
    <text evidence="2">The sequence shown here is derived from an EMBL/GenBank/DDBJ whole genome shotgun (WGS) entry which is preliminary data.</text>
</comment>
<protein>
    <submittedName>
        <fullName evidence="2">Uncharacterized protein</fullName>
    </submittedName>
</protein>
<dbReference type="Proteomes" id="UP000192257">
    <property type="component" value="Unassembled WGS sequence"/>
</dbReference>
<reference evidence="2 3" key="1">
    <citation type="submission" date="2017-03" db="EMBL/GenBank/DDBJ databases">
        <title>An alternative strategy for trypanosome survival in the mammalian bloodstream revealed through genome and transcriptome analysis of the ubiquitous bovine parasite Trypanosoma (Megatrypanum) theileri.</title>
        <authorList>
            <person name="Kelly S."/>
            <person name="Ivens A."/>
            <person name="Mott A."/>
            <person name="O'Neill E."/>
            <person name="Emms D."/>
            <person name="Macleod O."/>
            <person name="Voorheis P."/>
            <person name="Matthews J."/>
            <person name="Matthews K."/>
            <person name="Carrington M."/>
        </authorList>
    </citation>
    <scope>NUCLEOTIDE SEQUENCE [LARGE SCALE GENOMIC DNA]</scope>
    <source>
        <strain evidence="2">Edinburgh</strain>
    </source>
</reference>
<evidence type="ECO:0000313" key="2">
    <source>
        <dbReference type="EMBL" id="ORC90460.1"/>
    </source>
</evidence>
<evidence type="ECO:0000313" key="3">
    <source>
        <dbReference type="Proteomes" id="UP000192257"/>
    </source>
</evidence>
<sequence>MIGSDWLSATSSDTTSSGCHTVAQSSSVDVTSAGVNSSVTSEPPLSKSQRFFVGLGISGMAAYIIYSIYRSGSRGPPQLLWGALPKTKENGDRLLSQVGLEKNMARPTLAMVNFPKEMRGRFERSFHPLIDSAELHLVYASVVFYHDTMEIKPSNLAAVVREEVLAAFDNLGGTPCAVYRSALVVDDECVNPFWSVSEAMKATQGHTFFERHCIGYTVDGRRVETIFHDIHGTVNAATVTGDNNNHNNNSSGSSISGGGRCASAVAALIPPTAKLDLYISEVEDALRRCFGATTNTFAKNREGYLETLERRALSGSTKSMQGPYAESIDVLWLSPVPLFAMFAVALRYSRVEFDGWRLLAEPNNDSGMIPRWLWQKFRRWWYGRKSSSVDEIEMNQEELLKQHLLSETFFLEIEICQDVNLFQSNHFNTLREALGHKDANDNKDDKKEKTKKNNKNSNKNKNGDNKGTEYLVINSTLPISGSKGAILRCRLSPGLTVFQAFREAWRLSALVACLNYDVRCFRLLTAVKSSPPSCSLQSPPYLSLYPVSAEDLELVGPPSFSSSQYFCLLDNGSRLGAAEAFKYIREKNVQELHYVLAEYVMPELSQDE</sequence>
<keyword evidence="3" id="KW-1185">Reference proteome</keyword>
<dbReference type="EMBL" id="NBCO01000008">
    <property type="protein sequence ID" value="ORC90460.1"/>
    <property type="molecule type" value="Genomic_DNA"/>
</dbReference>
<dbReference type="GeneID" id="39983903"/>
<feature type="compositionally biased region" description="Basic and acidic residues" evidence="1">
    <location>
        <begin position="437"/>
        <end position="448"/>
    </location>
</feature>
<dbReference type="RefSeq" id="XP_028884526.1">
    <property type="nucleotide sequence ID" value="XM_029024123.1"/>
</dbReference>
<dbReference type="VEuPathDB" id="TriTrypDB:TM35_000082580"/>
<feature type="compositionally biased region" description="Polar residues" evidence="1">
    <location>
        <begin position="7"/>
        <end position="21"/>
    </location>
</feature>
<organism evidence="2 3">
    <name type="scientific">Trypanosoma theileri</name>
    <dbReference type="NCBI Taxonomy" id="67003"/>
    <lineage>
        <taxon>Eukaryota</taxon>
        <taxon>Discoba</taxon>
        <taxon>Euglenozoa</taxon>
        <taxon>Kinetoplastea</taxon>
        <taxon>Metakinetoplastina</taxon>
        <taxon>Trypanosomatida</taxon>
        <taxon>Trypanosomatidae</taxon>
        <taxon>Trypanosoma</taxon>
    </lineage>
</organism>
<feature type="region of interest" description="Disordered" evidence="1">
    <location>
        <begin position="1"/>
        <end position="21"/>
    </location>
</feature>